<gene>
    <name evidence="2" type="ORF">Cni_G24801</name>
</gene>
<name>A0AAQ3QLT3_9LILI</name>
<evidence type="ECO:0000256" key="1">
    <source>
        <dbReference type="SAM" id="MobiDB-lite"/>
    </source>
</evidence>
<dbReference type="Proteomes" id="UP001327560">
    <property type="component" value="Chromosome 8"/>
</dbReference>
<organism evidence="2 3">
    <name type="scientific">Canna indica</name>
    <name type="common">Indian-shot</name>
    <dbReference type="NCBI Taxonomy" id="4628"/>
    <lineage>
        <taxon>Eukaryota</taxon>
        <taxon>Viridiplantae</taxon>
        <taxon>Streptophyta</taxon>
        <taxon>Embryophyta</taxon>
        <taxon>Tracheophyta</taxon>
        <taxon>Spermatophyta</taxon>
        <taxon>Magnoliopsida</taxon>
        <taxon>Liliopsida</taxon>
        <taxon>Zingiberales</taxon>
        <taxon>Cannaceae</taxon>
        <taxon>Canna</taxon>
    </lineage>
</organism>
<reference evidence="2 3" key="1">
    <citation type="submission" date="2023-10" db="EMBL/GenBank/DDBJ databases">
        <title>Chromosome-scale genome assembly provides insights into flower coloration mechanisms of Canna indica.</title>
        <authorList>
            <person name="Li C."/>
        </authorList>
    </citation>
    <scope>NUCLEOTIDE SEQUENCE [LARGE SCALE GENOMIC DNA]</scope>
    <source>
        <tissue evidence="2">Flower</tissue>
    </source>
</reference>
<dbReference type="EMBL" id="CP136897">
    <property type="protein sequence ID" value="WOL16019.1"/>
    <property type="molecule type" value="Genomic_DNA"/>
</dbReference>
<keyword evidence="3" id="KW-1185">Reference proteome</keyword>
<protein>
    <submittedName>
        <fullName evidence="2">Uncharacterized protein</fullName>
    </submittedName>
</protein>
<evidence type="ECO:0000313" key="3">
    <source>
        <dbReference type="Proteomes" id="UP001327560"/>
    </source>
</evidence>
<feature type="region of interest" description="Disordered" evidence="1">
    <location>
        <begin position="38"/>
        <end position="59"/>
    </location>
</feature>
<dbReference type="AlphaFoldDB" id="A0AAQ3QLT3"/>
<evidence type="ECO:0000313" key="2">
    <source>
        <dbReference type="EMBL" id="WOL16019.1"/>
    </source>
</evidence>
<accession>A0AAQ3QLT3</accession>
<proteinExistence type="predicted"/>
<sequence length="96" mass="10058">MATSPSQDGLACSSSPSYLASAPSRSLAIRAAAEDEASSFASALRPSKDRKRATLVRSSVAADTDADTIDIRVHGNHRRGAGLMNRRLLSSTNQGN</sequence>